<feature type="region of interest" description="Disordered" evidence="1">
    <location>
        <begin position="560"/>
        <end position="608"/>
    </location>
</feature>
<evidence type="ECO:0000313" key="3">
    <source>
        <dbReference type="Proteomes" id="UP000266841"/>
    </source>
</evidence>
<dbReference type="EMBL" id="AGNL01005727">
    <property type="protein sequence ID" value="EJK72512.1"/>
    <property type="molecule type" value="Genomic_DNA"/>
</dbReference>
<dbReference type="Proteomes" id="UP000266841">
    <property type="component" value="Unassembled WGS sequence"/>
</dbReference>
<evidence type="ECO:0000256" key="1">
    <source>
        <dbReference type="SAM" id="MobiDB-lite"/>
    </source>
</evidence>
<dbReference type="AlphaFoldDB" id="K0TM94"/>
<feature type="region of interest" description="Disordered" evidence="1">
    <location>
        <begin position="354"/>
        <end position="412"/>
    </location>
</feature>
<feature type="compositionally biased region" description="Basic and acidic residues" evidence="1">
    <location>
        <begin position="189"/>
        <end position="207"/>
    </location>
</feature>
<feature type="region of interest" description="Disordered" evidence="1">
    <location>
        <begin position="189"/>
        <end position="220"/>
    </location>
</feature>
<gene>
    <name evidence="2" type="ORF">THAOC_05953</name>
</gene>
<feature type="compositionally biased region" description="Low complexity" evidence="1">
    <location>
        <begin position="14"/>
        <end position="33"/>
    </location>
</feature>
<comment type="caution">
    <text evidence="2">The sequence shown here is derived from an EMBL/GenBank/DDBJ whole genome shotgun (WGS) entry which is preliminary data.</text>
</comment>
<accession>K0TM94</accession>
<feature type="compositionally biased region" description="Basic and acidic residues" evidence="1">
    <location>
        <begin position="384"/>
        <end position="401"/>
    </location>
</feature>
<feature type="non-terminal residue" evidence="2">
    <location>
        <position position="688"/>
    </location>
</feature>
<name>K0TM94_THAOC</name>
<organism evidence="2 3">
    <name type="scientific">Thalassiosira oceanica</name>
    <name type="common">Marine diatom</name>
    <dbReference type="NCBI Taxonomy" id="159749"/>
    <lineage>
        <taxon>Eukaryota</taxon>
        <taxon>Sar</taxon>
        <taxon>Stramenopiles</taxon>
        <taxon>Ochrophyta</taxon>
        <taxon>Bacillariophyta</taxon>
        <taxon>Coscinodiscophyceae</taxon>
        <taxon>Thalassiosirophycidae</taxon>
        <taxon>Thalassiosirales</taxon>
        <taxon>Thalassiosiraceae</taxon>
        <taxon>Thalassiosira</taxon>
    </lineage>
</organism>
<keyword evidence="3" id="KW-1185">Reference proteome</keyword>
<protein>
    <submittedName>
        <fullName evidence="2">Uncharacterized protein</fullName>
    </submittedName>
</protein>
<feature type="compositionally biased region" description="Basic and acidic residues" evidence="1">
    <location>
        <begin position="1"/>
        <end position="13"/>
    </location>
</feature>
<reference evidence="2 3" key="1">
    <citation type="journal article" date="2012" name="Genome Biol.">
        <title>Genome and low-iron response of an oceanic diatom adapted to chronic iron limitation.</title>
        <authorList>
            <person name="Lommer M."/>
            <person name="Specht M."/>
            <person name="Roy A.S."/>
            <person name="Kraemer L."/>
            <person name="Andreson R."/>
            <person name="Gutowska M.A."/>
            <person name="Wolf J."/>
            <person name="Bergner S.V."/>
            <person name="Schilhabel M.B."/>
            <person name="Klostermeier U.C."/>
            <person name="Beiko R.G."/>
            <person name="Rosenstiel P."/>
            <person name="Hippler M."/>
            <person name="Laroche J."/>
        </authorList>
    </citation>
    <scope>NUCLEOTIDE SEQUENCE [LARGE SCALE GENOMIC DNA]</scope>
    <source>
        <strain evidence="2 3">CCMP1005</strain>
    </source>
</reference>
<feature type="region of interest" description="Disordered" evidence="1">
    <location>
        <begin position="1"/>
        <end position="49"/>
    </location>
</feature>
<evidence type="ECO:0000313" key="2">
    <source>
        <dbReference type="EMBL" id="EJK72512.1"/>
    </source>
</evidence>
<proteinExistence type="predicted"/>
<sequence length="688" mass="75869">MEGSRSLESESSREPSTQRPTTRSTSSRTKSPSPQLPLPSPNMPHLSAAPLSHDECRRCIRAFVKCKAVDIESAKPILRKFLEVNEELLDGSDESIPGTDYVPRMRDALRQAATAAPGHANINTTAMLELFDETVRTISKPEEEQAKHNTVCLDNKVCLGVGDRYFEFSCDNGSKRISEEKSTLEQECEKLSSKKRGLEVARSDDKPTSIPSNDSSRPRRLVSLLHDKTKSLPLSEEFSDFSQVIRYSGPIYSSDLKSMPTDKKREAMGQFVAARLYETGEHPGFKITGTRLMNSVDFTIVLGSGKETIIGYHQLFVWCFADRQDRAGCSGLRAFKTLLNNLGLASPWDLLDGSPKESCTSKPPEAAINGSPKKSCTSKPPEAAIKREVIDVRSDSEDESKPSWGGSKFQAPIPAAAPPSFEKLNFDHPDVTGRSGKPSSTSVPQDHREDEIAFYKLYSEIQRKSTQAQQCTPEDRFFGHLKTYLEQQFNDVVSGVPFDPRVIRGLITEFENAMESLRSAQRNGGGMAVPINKRYVQRILEKLEDTLKLVKSESQHMHKGALFENGARRADRTLSLPIPPPSRRNRDNPSPSRGNAGRARLGHPPPESGALVVHRAEAAVVPLPEHHRPSSGPAPSPAPGRRQVVRCELHQGNLDTQVAQGGVRLVDAALVTSRDVPEDVLGAEAQER</sequence>